<evidence type="ECO:0000256" key="1">
    <source>
        <dbReference type="ARBA" id="ARBA00001941"/>
    </source>
</evidence>
<keyword evidence="4" id="KW-0479">Metal-binding</keyword>
<reference evidence="10" key="1">
    <citation type="submission" date="2019-03" db="EMBL/GenBank/DDBJ databases">
        <title>Single cell metagenomics reveals metabolic interactions within the superorganism composed of flagellate Streblomastix strix and complex community of Bacteroidetes bacteria on its surface.</title>
        <authorList>
            <person name="Treitli S.C."/>
            <person name="Kolisko M."/>
            <person name="Husnik F."/>
            <person name="Keeling P."/>
            <person name="Hampl V."/>
        </authorList>
    </citation>
    <scope>NUCLEOTIDE SEQUENCE</scope>
    <source>
        <strain evidence="10">STM</strain>
    </source>
</reference>
<gene>
    <name evidence="10" type="ORF">EZS27_022790</name>
</gene>
<keyword evidence="8" id="KW-0170">Cobalt</keyword>
<dbReference type="PANTHER" id="PTHR43501:SF1">
    <property type="entry name" value="CYTOSOL NON-SPECIFIC DIPEPTIDASE"/>
    <property type="match status" value="1"/>
</dbReference>
<keyword evidence="3" id="KW-0645">Protease</keyword>
<comment type="caution">
    <text evidence="10">The sequence shown here is derived from an EMBL/GenBank/DDBJ whole genome shotgun (WGS) entry which is preliminary data.</text>
</comment>
<evidence type="ECO:0000256" key="6">
    <source>
        <dbReference type="ARBA" id="ARBA00022833"/>
    </source>
</evidence>
<evidence type="ECO:0000256" key="2">
    <source>
        <dbReference type="ARBA" id="ARBA00001947"/>
    </source>
</evidence>
<dbReference type="EMBL" id="SNRY01001844">
    <property type="protein sequence ID" value="KAA6328295.1"/>
    <property type="molecule type" value="Genomic_DNA"/>
</dbReference>
<evidence type="ECO:0000256" key="4">
    <source>
        <dbReference type="ARBA" id="ARBA00022723"/>
    </source>
</evidence>
<keyword evidence="5 10" id="KW-0378">Hydrolase</keyword>
<comment type="cofactor">
    <cofactor evidence="1">
        <name>Co(2+)</name>
        <dbReference type="ChEBI" id="CHEBI:48828"/>
    </cofactor>
</comment>
<dbReference type="FunFam" id="3.40.630.10:FF:000015">
    <property type="entry name" value="Aminoacyl-histidine dipeptidase PepD"/>
    <property type="match status" value="1"/>
</dbReference>
<dbReference type="EC" id="3.4.13.18" evidence="10"/>
<dbReference type="NCBIfam" id="TIGR01893">
    <property type="entry name" value="aa-his-dipept"/>
    <property type="match status" value="1"/>
</dbReference>
<dbReference type="Pfam" id="PF07687">
    <property type="entry name" value="M20_dimer"/>
    <property type="match status" value="1"/>
</dbReference>
<comment type="cofactor">
    <cofactor evidence="2">
        <name>Zn(2+)</name>
        <dbReference type="ChEBI" id="CHEBI:29105"/>
    </cofactor>
</comment>
<accession>A0A5J4R440</accession>
<keyword evidence="7" id="KW-0482">Metalloprotease</keyword>
<evidence type="ECO:0000256" key="5">
    <source>
        <dbReference type="ARBA" id="ARBA00022801"/>
    </source>
</evidence>
<dbReference type="PRINTS" id="PR00934">
    <property type="entry name" value="XHISDIPTASE"/>
</dbReference>
<dbReference type="GO" id="GO:0070573">
    <property type="term" value="F:metallodipeptidase activity"/>
    <property type="evidence" value="ECO:0007669"/>
    <property type="project" value="TreeGrafter"/>
</dbReference>
<dbReference type="Gene3D" id="3.40.630.10">
    <property type="entry name" value="Zn peptidases"/>
    <property type="match status" value="2"/>
</dbReference>
<keyword evidence="6" id="KW-0862">Zinc</keyword>
<dbReference type="InterPro" id="IPR001160">
    <property type="entry name" value="Peptidase_M20C"/>
</dbReference>
<evidence type="ECO:0000256" key="7">
    <source>
        <dbReference type="ARBA" id="ARBA00023049"/>
    </source>
</evidence>
<dbReference type="AlphaFoldDB" id="A0A5J4R440"/>
<dbReference type="Pfam" id="PF01546">
    <property type="entry name" value="Peptidase_M20"/>
    <property type="match status" value="1"/>
</dbReference>
<evidence type="ECO:0000259" key="9">
    <source>
        <dbReference type="Pfam" id="PF07687"/>
    </source>
</evidence>
<organism evidence="10">
    <name type="scientific">termite gut metagenome</name>
    <dbReference type="NCBI Taxonomy" id="433724"/>
    <lineage>
        <taxon>unclassified sequences</taxon>
        <taxon>metagenomes</taxon>
        <taxon>organismal metagenomes</taxon>
    </lineage>
</organism>
<proteinExistence type="predicted"/>
<dbReference type="InterPro" id="IPR002933">
    <property type="entry name" value="Peptidase_M20"/>
</dbReference>
<dbReference type="SUPFAM" id="SSF53187">
    <property type="entry name" value="Zn-dependent exopeptidases"/>
    <property type="match status" value="1"/>
</dbReference>
<dbReference type="CDD" id="cd03890">
    <property type="entry name" value="M20_pepD"/>
    <property type="match status" value="1"/>
</dbReference>
<evidence type="ECO:0000256" key="3">
    <source>
        <dbReference type="ARBA" id="ARBA00022670"/>
    </source>
</evidence>
<dbReference type="PIRSF" id="PIRSF016599">
    <property type="entry name" value="Xaa-His_dipept"/>
    <property type="match status" value="1"/>
</dbReference>
<feature type="domain" description="Peptidase M20 dimerisation" evidence="9">
    <location>
        <begin position="201"/>
        <end position="286"/>
    </location>
</feature>
<protein>
    <submittedName>
        <fullName evidence="10">Cytosol non-specific dipeptidase</fullName>
        <ecNumber evidence="10">3.4.13.18</ecNumber>
    </submittedName>
</protein>
<dbReference type="PANTHER" id="PTHR43501">
    <property type="entry name" value="CYTOSOL NON-SPECIFIC DIPEPTIDASE"/>
    <property type="match status" value="1"/>
</dbReference>
<dbReference type="GO" id="GO:0006508">
    <property type="term" value="P:proteolysis"/>
    <property type="evidence" value="ECO:0007669"/>
    <property type="project" value="UniProtKB-KW"/>
</dbReference>
<dbReference type="FunFam" id="3.40.630.10:FF:000018">
    <property type="entry name" value="Aminoacyl-histidine dipeptidase PepD"/>
    <property type="match status" value="1"/>
</dbReference>
<dbReference type="GO" id="GO:0046872">
    <property type="term" value="F:metal ion binding"/>
    <property type="evidence" value="ECO:0007669"/>
    <property type="project" value="UniProtKB-KW"/>
</dbReference>
<evidence type="ECO:0000256" key="8">
    <source>
        <dbReference type="ARBA" id="ARBA00023285"/>
    </source>
</evidence>
<name>A0A5J4R440_9ZZZZ</name>
<keyword evidence="10" id="KW-0224">Dipeptidase</keyword>
<sequence>MNPQLLFHYFYEISQIPRPSKKEGKILAYLKAFGEKHKLETKTDEAGNTLIKKPATPGKEHLQTVILQSHVDMVCEKNNNIEHDFLNDAIQIEIDGEWMKAKGTTLGADNGIGVAAELAVLASDDIEHGPLECLFTVDEETGLTGAFALKEGFLSGDILLNLDSEDEGELFIGCAGGITTTGTFTYKETPVPNRYSFFRITVKGLKGGHSGCDIHLGRGNANKILNRFLTQTATTHDLYLCEINGGNMHNAIPREAYAVFAIPEDAKHAVRIALNVFTTDIKNEYSTVDPDLELVLESETLRASAIDKDTATRLLKTIYALPHGVYAMSQEIPGLVETSTNLASIKQLEGNTIRIGTSQRSSILSACGNIVTTVRSIFELGEAEVQNNEGYPGWKPNPKSAILKIAAESYKRLFGKDAKVKAIHAGLECGLFLTKYPSLDMLSFGPTIKGVHSPDEKILIPTVEKFWKHLIDVLKNIPKRA</sequence>
<dbReference type="GO" id="GO:0005829">
    <property type="term" value="C:cytosol"/>
    <property type="evidence" value="ECO:0007669"/>
    <property type="project" value="TreeGrafter"/>
</dbReference>
<evidence type="ECO:0000313" key="10">
    <source>
        <dbReference type="EMBL" id="KAA6328295.1"/>
    </source>
</evidence>
<dbReference type="InterPro" id="IPR011650">
    <property type="entry name" value="Peptidase_M20_dimer"/>
</dbReference>